<dbReference type="Proteomes" id="UP001549167">
    <property type="component" value="Unassembled WGS sequence"/>
</dbReference>
<keyword evidence="2" id="KW-0560">Oxidoreductase</keyword>
<reference evidence="2 3" key="1">
    <citation type="submission" date="2024-06" db="EMBL/GenBank/DDBJ databases">
        <title>Genomic Encyclopedia of Type Strains, Phase IV (KMG-IV): sequencing the most valuable type-strain genomes for metagenomic binning, comparative biology and taxonomic classification.</title>
        <authorList>
            <person name="Goeker M."/>
        </authorList>
    </citation>
    <scope>NUCLEOTIDE SEQUENCE [LARGE SCALE GENOMIC DNA]</scope>
    <source>
        <strain evidence="2 3">DSM 23520</strain>
    </source>
</reference>
<accession>A0ABV2KUR5</accession>
<keyword evidence="3" id="KW-1185">Reference proteome</keyword>
<comment type="caution">
    <text evidence="2">The sequence shown here is derived from an EMBL/GenBank/DDBJ whole genome shotgun (WGS) entry which is preliminary data.</text>
</comment>
<dbReference type="GO" id="GO:0004497">
    <property type="term" value="F:monooxygenase activity"/>
    <property type="evidence" value="ECO:0007669"/>
    <property type="project" value="UniProtKB-KW"/>
</dbReference>
<dbReference type="EMBL" id="JBEPMX010000006">
    <property type="protein sequence ID" value="MET3683323.1"/>
    <property type="molecule type" value="Genomic_DNA"/>
</dbReference>
<organism evidence="2 3">
    <name type="scientific">Alkalibacillus flavidus</name>
    <dbReference type="NCBI Taxonomy" id="546021"/>
    <lineage>
        <taxon>Bacteria</taxon>
        <taxon>Bacillati</taxon>
        <taxon>Bacillota</taxon>
        <taxon>Bacilli</taxon>
        <taxon>Bacillales</taxon>
        <taxon>Bacillaceae</taxon>
        <taxon>Alkalibacillus</taxon>
    </lineage>
</organism>
<keyword evidence="1" id="KW-0812">Transmembrane</keyword>
<evidence type="ECO:0000256" key="1">
    <source>
        <dbReference type="SAM" id="Phobius"/>
    </source>
</evidence>
<keyword evidence="1" id="KW-0472">Membrane</keyword>
<proteinExistence type="predicted"/>
<sequence length="108" mass="12734">MSKQGWANVILVITLVIVTTMYIMETAETTTTHEWLEDLTVEDAKFESSVDRDAKTMLREYVRTNEFRFDNTITIYDQTGEEVAYEIQFRYNDDDELIVTSVDRFLDE</sequence>
<evidence type="ECO:0000313" key="3">
    <source>
        <dbReference type="Proteomes" id="UP001549167"/>
    </source>
</evidence>
<name>A0ABV2KUR5_9BACI</name>
<gene>
    <name evidence="2" type="ORF">ABID56_001418</name>
</gene>
<keyword evidence="1" id="KW-1133">Transmembrane helix</keyword>
<dbReference type="RefSeq" id="WP_354219905.1">
    <property type="nucleotide sequence ID" value="NZ_JBEPMX010000006.1"/>
</dbReference>
<protein>
    <submittedName>
        <fullName evidence="2">Antibiotic biosynthesis monooxygenase (ABM) superfamily enzyme</fullName>
    </submittedName>
</protein>
<feature type="transmembrane region" description="Helical" evidence="1">
    <location>
        <begin position="6"/>
        <end position="24"/>
    </location>
</feature>
<evidence type="ECO:0000313" key="2">
    <source>
        <dbReference type="EMBL" id="MET3683323.1"/>
    </source>
</evidence>
<keyword evidence="2" id="KW-0503">Monooxygenase</keyword>